<dbReference type="InterPro" id="IPR038602">
    <property type="entry name" value="Mite_allergen_7_sf"/>
</dbReference>
<accession>A0AAV6UQT3</accession>
<sequence length="515" mass="57571">MGNPTTLLVCCLVVICSGISASETNAPVESHQLATDNEDDPLLHSLHSVLIGKMSEARNTMLHGSPTGQVLVMDPLKMEPLSLTVQEPKGFVNISLKKMSVEGLGNFQLRDIVTNLDILRTSVLLHFPEIRIKATYKLKGFLNPPYSQSMADEGLFEAKVHNAAATWIGRIDIKESPTTGASTLNLSQAAFRAYWQLATHSFQSFLKKKQDTESAAAQDLLRAVSAAIVEKVQRVAEDGLEQSVAHVMGRSKQQSWFEMYPPVPAGEITTSVVVPDFELLEEDTFPFVHEREPVTPSTEQAEPVAEGRSPRRKRQVPCENGEALDEYVDTLLRFGKRLIRFQEPIAFPNTTVKIDDMLTVFMYNGNIRGISNVLSRRKNAYVKCTNSSTTLGLVVRLENVRVALKYRVLQDYRLLLFNGEGDIRVKELIILLQLTQYTTPSGETRQRLDRLKFWKLGHVTVRLRGLGNLTSALSMLLTHQINEDPKAVIPVAEAQVTHIFRQQLNNVTIPIFSII</sequence>
<dbReference type="PANTHER" id="PTHR11008:SF9">
    <property type="entry name" value="PROTEIN TAKEOUT-LIKE PROTEIN"/>
    <property type="match status" value="1"/>
</dbReference>
<dbReference type="SMART" id="SM00700">
    <property type="entry name" value="JHBP"/>
    <property type="match status" value="1"/>
</dbReference>
<dbReference type="EMBL" id="JAFNEN010000294">
    <property type="protein sequence ID" value="KAG8186666.1"/>
    <property type="molecule type" value="Genomic_DNA"/>
</dbReference>
<dbReference type="InterPro" id="IPR010562">
    <property type="entry name" value="Haemolymph_juvenile_hormone-bd"/>
</dbReference>
<protein>
    <submittedName>
        <fullName evidence="3">Uncharacterized protein</fullName>
    </submittedName>
</protein>
<keyword evidence="4" id="KW-1185">Reference proteome</keyword>
<evidence type="ECO:0000313" key="4">
    <source>
        <dbReference type="Proteomes" id="UP000827092"/>
    </source>
</evidence>
<comment type="caution">
    <text evidence="3">The sequence shown here is derived from an EMBL/GenBank/DDBJ whole genome shotgun (WGS) entry which is preliminary data.</text>
</comment>
<organism evidence="3 4">
    <name type="scientific">Oedothorax gibbosus</name>
    <dbReference type="NCBI Taxonomy" id="931172"/>
    <lineage>
        <taxon>Eukaryota</taxon>
        <taxon>Metazoa</taxon>
        <taxon>Ecdysozoa</taxon>
        <taxon>Arthropoda</taxon>
        <taxon>Chelicerata</taxon>
        <taxon>Arachnida</taxon>
        <taxon>Araneae</taxon>
        <taxon>Araneomorphae</taxon>
        <taxon>Entelegynae</taxon>
        <taxon>Araneoidea</taxon>
        <taxon>Linyphiidae</taxon>
        <taxon>Erigoninae</taxon>
        <taxon>Oedothorax</taxon>
    </lineage>
</organism>
<dbReference type="Gene3D" id="3.15.10.30">
    <property type="entry name" value="Haemolymph juvenile hormone binding protein"/>
    <property type="match status" value="1"/>
</dbReference>
<dbReference type="InterPro" id="IPR038606">
    <property type="entry name" value="To_sf"/>
</dbReference>
<gene>
    <name evidence="3" type="ORF">JTE90_014742</name>
</gene>
<feature type="region of interest" description="Disordered" evidence="1">
    <location>
        <begin position="289"/>
        <end position="317"/>
    </location>
</feature>
<dbReference type="PANTHER" id="PTHR11008">
    <property type="entry name" value="PROTEIN TAKEOUT-LIKE PROTEIN"/>
    <property type="match status" value="1"/>
</dbReference>
<dbReference type="Proteomes" id="UP000827092">
    <property type="component" value="Unassembled WGS sequence"/>
</dbReference>
<dbReference type="Gene3D" id="3.15.10.50">
    <property type="match status" value="1"/>
</dbReference>
<feature type="signal peptide" evidence="2">
    <location>
        <begin position="1"/>
        <end position="21"/>
    </location>
</feature>
<reference evidence="3 4" key="1">
    <citation type="journal article" date="2022" name="Nat. Ecol. Evol.">
        <title>A masculinizing supergene underlies an exaggerated male reproductive morph in a spider.</title>
        <authorList>
            <person name="Hendrickx F."/>
            <person name="De Corte Z."/>
            <person name="Sonet G."/>
            <person name="Van Belleghem S.M."/>
            <person name="Kostlbacher S."/>
            <person name="Vangestel C."/>
        </authorList>
    </citation>
    <scope>NUCLEOTIDE SEQUENCE [LARGE SCALE GENOMIC DNA]</scope>
    <source>
        <strain evidence="3">W744_W776</strain>
    </source>
</reference>
<dbReference type="AlphaFoldDB" id="A0AAV6UQT3"/>
<evidence type="ECO:0000256" key="2">
    <source>
        <dbReference type="SAM" id="SignalP"/>
    </source>
</evidence>
<keyword evidence="2" id="KW-0732">Signal</keyword>
<dbReference type="Pfam" id="PF06585">
    <property type="entry name" value="JHBP"/>
    <property type="match status" value="1"/>
</dbReference>
<name>A0AAV6UQT3_9ARAC</name>
<feature type="chain" id="PRO_5043686584" evidence="2">
    <location>
        <begin position="22"/>
        <end position="515"/>
    </location>
</feature>
<evidence type="ECO:0000313" key="3">
    <source>
        <dbReference type="EMBL" id="KAG8186666.1"/>
    </source>
</evidence>
<evidence type="ECO:0000256" key="1">
    <source>
        <dbReference type="SAM" id="MobiDB-lite"/>
    </source>
</evidence>
<proteinExistence type="predicted"/>